<keyword evidence="4" id="KW-1185">Reference proteome</keyword>
<evidence type="ECO:0000313" key="3">
    <source>
        <dbReference type="EMBL" id="TWB39087.1"/>
    </source>
</evidence>
<dbReference type="OrthoDB" id="481082at2"/>
<proteinExistence type="predicted"/>
<organism evidence="3 4">
    <name type="scientific">Nitrospirillum amazonense</name>
    <dbReference type="NCBI Taxonomy" id="28077"/>
    <lineage>
        <taxon>Bacteria</taxon>
        <taxon>Pseudomonadati</taxon>
        <taxon>Pseudomonadota</taxon>
        <taxon>Alphaproteobacteria</taxon>
        <taxon>Rhodospirillales</taxon>
        <taxon>Azospirillaceae</taxon>
        <taxon>Nitrospirillum</taxon>
    </lineage>
</organism>
<dbReference type="Proteomes" id="UP000315751">
    <property type="component" value="Unassembled WGS sequence"/>
</dbReference>
<accession>A0A560GYH5</accession>
<dbReference type="RefSeq" id="WP_145734480.1">
    <property type="nucleotide sequence ID" value="NZ_VITR01000011.1"/>
</dbReference>
<evidence type="ECO:0000256" key="1">
    <source>
        <dbReference type="SAM" id="MobiDB-lite"/>
    </source>
</evidence>
<feature type="chain" id="PRO_5022159927" description="DUF5666 domain-containing protein" evidence="2">
    <location>
        <begin position="25"/>
        <end position="234"/>
    </location>
</feature>
<protein>
    <recommendedName>
        <fullName evidence="5">DUF5666 domain-containing protein</fullName>
    </recommendedName>
</protein>
<sequence length="234" mass="24211">MLTVRNLGLLAGTALLLLQTQGQAQVAPPMGPPPPPLAEAVGVGPVFDATQLPSIKGVVRQFTQTPRGDIDGLILTDGTEVKTPPHLSSQIAYAVRPGSTVVVHGLRAAALPLVRAVSITDETSKITITDEGPGRWVDASGGPTLSSGRVRMPLHGPEGEIDGVLLDDGTVLRLPPEAYRGGTRLEPGQPVVAEGPVLTTPFGKVVDVTALGATRDRLEPLAPQPPAPPPPPRP</sequence>
<gene>
    <name evidence="3" type="ORF">FBZ90_11182</name>
</gene>
<comment type="caution">
    <text evidence="3">The sequence shown here is derived from an EMBL/GenBank/DDBJ whole genome shotgun (WGS) entry which is preliminary data.</text>
</comment>
<evidence type="ECO:0008006" key="5">
    <source>
        <dbReference type="Google" id="ProtNLM"/>
    </source>
</evidence>
<name>A0A560GYH5_9PROT</name>
<evidence type="ECO:0000256" key="2">
    <source>
        <dbReference type="SAM" id="SignalP"/>
    </source>
</evidence>
<dbReference type="EMBL" id="VITR01000011">
    <property type="protein sequence ID" value="TWB39087.1"/>
    <property type="molecule type" value="Genomic_DNA"/>
</dbReference>
<feature type="compositionally biased region" description="Pro residues" evidence="1">
    <location>
        <begin position="222"/>
        <end position="234"/>
    </location>
</feature>
<dbReference type="AlphaFoldDB" id="A0A560GYH5"/>
<keyword evidence="2" id="KW-0732">Signal</keyword>
<feature type="region of interest" description="Disordered" evidence="1">
    <location>
        <begin position="213"/>
        <end position="234"/>
    </location>
</feature>
<feature type="signal peptide" evidence="2">
    <location>
        <begin position="1"/>
        <end position="24"/>
    </location>
</feature>
<reference evidence="3 4" key="1">
    <citation type="submission" date="2019-06" db="EMBL/GenBank/DDBJ databases">
        <title>Genomic Encyclopedia of Type Strains, Phase IV (KMG-V): Genome sequencing to study the core and pangenomes of soil and plant-associated prokaryotes.</title>
        <authorList>
            <person name="Whitman W."/>
        </authorList>
    </citation>
    <scope>NUCLEOTIDE SEQUENCE [LARGE SCALE GENOMIC DNA]</scope>
    <source>
        <strain evidence="3 4">BR 11622</strain>
    </source>
</reference>
<evidence type="ECO:0000313" key="4">
    <source>
        <dbReference type="Proteomes" id="UP000315751"/>
    </source>
</evidence>